<dbReference type="OrthoDB" id="49113at2759"/>
<name>A0A814NGS2_ADIRI</name>
<dbReference type="GO" id="GO:0008270">
    <property type="term" value="F:zinc ion binding"/>
    <property type="evidence" value="ECO:0007669"/>
    <property type="project" value="UniProtKB-KW"/>
</dbReference>
<comment type="caution">
    <text evidence="5">The sequence shown here is derived from an EMBL/GenBank/DDBJ whole genome shotgun (WGS) entry which is preliminary data.</text>
</comment>
<evidence type="ECO:0000256" key="3">
    <source>
        <dbReference type="ARBA" id="ARBA00022833"/>
    </source>
</evidence>
<keyword evidence="3" id="KW-0862">Zinc</keyword>
<evidence type="ECO:0000256" key="2">
    <source>
        <dbReference type="ARBA" id="ARBA00022771"/>
    </source>
</evidence>
<evidence type="ECO:0000313" key="6">
    <source>
        <dbReference type="Proteomes" id="UP000663852"/>
    </source>
</evidence>
<dbReference type="PANTHER" id="PTHR36649:SF29">
    <property type="entry name" value="PARP CATALYTIC DOMAIN-CONTAINING PROTEIN-RELATED"/>
    <property type="match status" value="1"/>
</dbReference>
<dbReference type="SMART" id="SM01328">
    <property type="entry name" value="zf-3CxxC"/>
    <property type="match status" value="1"/>
</dbReference>
<evidence type="ECO:0000259" key="4">
    <source>
        <dbReference type="SMART" id="SM01328"/>
    </source>
</evidence>
<dbReference type="AlphaFoldDB" id="A0A814NGS2"/>
<protein>
    <recommendedName>
        <fullName evidence="4">3CxxC-type domain-containing protein</fullName>
    </recommendedName>
</protein>
<keyword evidence="2" id="KW-0863">Zinc-finger</keyword>
<accession>A0A814NGS2</accession>
<sequence length="461" mass="53213">MPRRCSNCHGETPPIQLRSCPHCRKEFTTSLRPSPSTIPFAKHDRSPRISLGHIRPRASTAAAAAHRITPRENDTPVSCQYKKVCAEYLSSLRWDKSFFDRQHNRCYCENCYPSSREDTTVQGGSKYVLPRGWCRFGLHVHQVRADIDRIWSKWIVTYHGTRPMAAQSIIHHRQFLLPGDTCLDGTKVAILPDHIPGKNHIYTSPTIAYSSYEAYCPPQRFHSQQTGKTYDARLVLQCRQQPGSYKVQGETINAGSKRLCPFIPNDQIEIFTECIASKLRFSTITSVDMAKDKWFRSIESKFYDALEYHAVPEWIIEPMLPRVKTRRDALNDQKEQWPFRIHNAKGKFPCPQCKRVWKSSFTTVVWRARRNTNVIQVRIEKQACKGCNNYCQGSLAGIESLVWTAYWMCTWILDVFYGIRDENANKRADKLEEIDKATAPHDYARCEAGKKGICRKCNKQL</sequence>
<proteinExistence type="predicted"/>
<gene>
    <name evidence="5" type="ORF">EDS130_LOCUS19485</name>
</gene>
<dbReference type="Pfam" id="PF13695">
    <property type="entry name" value="Zn_ribbon_3CxxC"/>
    <property type="match status" value="1"/>
</dbReference>
<dbReference type="EMBL" id="CAJNOJ010000094">
    <property type="protein sequence ID" value="CAF1091228.1"/>
    <property type="molecule type" value="Genomic_DNA"/>
</dbReference>
<evidence type="ECO:0000256" key="1">
    <source>
        <dbReference type="ARBA" id="ARBA00022723"/>
    </source>
</evidence>
<keyword evidence="1" id="KW-0479">Metal-binding</keyword>
<reference evidence="5" key="1">
    <citation type="submission" date="2021-02" db="EMBL/GenBank/DDBJ databases">
        <authorList>
            <person name="Nowell W R."/>
        </authorList>
    </citation>
    <scope>NUCLEOTIDE SEQUENCE</scope>
</reference>
<evidence type="ECO:0000313" key="5">
    <source>
        <dbReference type="EMBL" id="CAF1091228.1"/>
    </source>
</evidence>
<organism evidence="5 6">
    <name type="scientific">Adineta ricciae</name>
    <name type="common">Rotifer</name>
    <dbReference type="NCBI Taxonomy" id="249248"/>
    <lineage>
        <taxon>Eukaryota</taxon>
        <taxon>Metazoa</taxon>
        <taxon>Spiralia</taxon>
        <taxon>Gnathifera</taxon>
        <taxon>Rotifera</taxon>
        <taxon>Eurotatoria</taxon>
        <taxon>Bdelloidea</taxon>
        <taxon>Adinetida</taxon>
        <taxon>Adinetidae</taxon>
        <taxon>Adineta</taxon>
    </lineage>
</organism>
<dbReference type="PANTHER" id="PTHR36649">
    <property type="entry name" value="UBIQUITIN-LIKE DOMAIN-CONTAINING PROTEIN"/>
    <property type="match status" value="1"/>
</dbReference>
<dbReference type="InterPro" id="IPR027377">
    <property type="entry name" value="ZAR1/RTP1-5-like_Znf-3CxxC"/>
</dbReference>
<dbReference type="Proteomes" id="UP000663852">
    <property type="component" value="Unassembled WGS sequence"/>
</dbReference>
<feature type="domain" description="3CxxC-type" evidence="4">
    <location>
        <begin position="343"/>
        <end position="452"/>
    </location>
</feature>